<name>A0A8T0HLS2_CERPU</name>
<protein>
    <submittedName>
        <fullName evidence="2">Uncharacterized protein</fullName>
    </submittedName>
</protein>
<gene>
    <name evidence="2" type="ORF">KC19_VG038000</name>
</gene>
<feature type="compositionally biased region" description="Polar residues" evidence="1">
    <location>
        <begin position="42"/>
        <end position="52"/>
    </location>
</feature>
<dbReference type="EMBL" id="CM026426">
    <property type="protein sequence ID" value="KAG0571732.1"/>
    <property type="molecule type" value="Genomic_DNA"/>
</dbReference>
<sequence length="66" mass="6988">MQNCGSTLPPLPSDLAKDKESKRNVPSVPSKKESASSREGKQTASAKSTGTSGKKVRQPRYTIVVG</sequence>
<feature type="compositionally biased region" description="Basic and acidic residues" evidence="1">
    <location>
        <begin position="30"/>
        <end position="41"/>
    </location>
</feature>
<evidence type="ECO:0000313" key="2">
    <source>
        <dbReference type="EMBL" id="KAG0571732.1"/>
    </source>
</evidence>
<feature type="region of interest" description="Disordered" evidence="1">
    <location>
        <begin position="1"/>
        <end position="66"/>
    </location>
</feature>
<proteinExistence type="predicted"/>
<organism evidence="2 3">
    <name type="scientific">Ceratodon purpureus</name>
    <name type="common">Fire moss</name>
    <name type="synonym">Dicranum purpureum</name>
    <dbReference type="NCBI Taxonomy" id="3225"/>
    <lineage>
        <taxon>Eukaryota</taxon>
        <taxon>Viridiplantae</taxon>
        <taxon>Streptophyta</taxon>
        <taxon>Embryophyta</taxon>
        <taxon>Bryophyta</taxon>
        <taxon>Bryophytina</taxon>
        <taxon>Bryopsida</taxon>
        <taxon>Dicranidae</taxon>
        <taxon>Pseudoditrichales</taxon>
        <taxon>Ditrichaceae</taxon>
        <taxon>Ceratodon</taxon>
    </lineage>
</organism>
<evidence type="ECO:0000256" key="1">
    <source>
        <dbReference type="SAM" id="MobiDB-lite"/>
    </source>
</evidence>
<evidence type="ECO:0000313" key="3">
    <source>
        <dbReference type="Proteomes" id="UP000822688"/>
    </source>
</evidence>
<comment type="caution">
    <text evidence="2">The sequence shown here is derived from an EMBL/GenBank/DDBJ whole genome shotgun (WGS) entry which is preliminary data.</text>
</comment>
<dbReference type="Proteomes" id="UP000822688">
    <property type="component" value="Chromosome V"/>
</dbReference>
<keyword evidence="3" id="KW-1185">Reference proteome</keyword>
<accession>A0A8T0HLS2</accession>
<reference evidence="2" key="1">
    <citation type="submission" date="2020-06" db="EMBL/GenBank/DDBJ databases">
        <title>WGS assembly of Ceratodon purpureus strain R40.</title>
        <authorList>
            <person name="Carey S.B."/>
            <person name="Jenkins J."/>
            <person name="Shu S."/>
            <person name="Lovell J.T."/>
            <person name="Sreedasyam A."/>
            <person name="Maumus F."/>
            <person name="Tiley G.P."/>
            <person name="Fernandez-Pozo N."/>
            <person name="Barry K."/>
            <person name="Chen C."/>
            <person name="Wang M."/>
            <person name="Lipzen A."/>
            <person name="Daum C."/>
            <person name="Saski C.A."/>
            <person name="Payton A.C."/>
            <person name="Mcbreen J.C."/>
            <person name="Conrad R.E."/>
            <person name="Kollar L.M."/>
            <person name="Olsson S."/>
            <person name="Huttunen S."/>
            <person name="Landis J.B."/>
            <person name="Wickett N.J."/>
            <person name="Johnson M.G."/>
            <person name="Rensing S.A."/>
            <person name="Grimwood J."/>
            <person name="Schmutz J."/>
            <person name="Mcdaniel S.F."/>
        </authorList>
    </citation>
    <scope>NUCLEOTIDE SEQUENCE</scope>
    <source>
        <strain evidence="2">R40</strain>
    </source>
</reference>
<dbReference type="AlphaFoldDB" id="A0A8T0HLS2"/>